<name>A0A918U9R3_9NEIS</name>
<organism evidence="2 3">
    <name type="scientific">Paludibacterium paludis</name>
    <dbReference type="NCBI Taxonomy" id="1225769"/>
    <lineage>
        <taxon>Bacteria</taxon>
        <taxon>Pseudomonadati</taxon>
        <taxon>Pseudomonadota</taxon>
        <taxon>Betaproteobacteria</taxon>
        <taxon>Neisseriales</taxon>
        <taxon>Chromobacteriaceae</taxon>
        <taxon>Paludibacterium</taxon>
    </lineage>
</organism>
<dbReference type="RefSeq" id="WP_189533162.1">
    <property type="nucleotide sequence ID" value="NZ_BMYX01000007.1"/>
</dbReference>
<proteinExistence type="predicted"/>
<reference evidence="2" key="1">
    <citation type="journal article" date="2014" name="Int. J. Syst. Evol. Microbiol.">
        <title>Complete genome sequence of Corynebacterium casei LMG S-19264T (=DSM 44701T), isolated from a smear-ripened cheese.</title>
        <authorList>
            <consortium name="US DOE Joint Genome Institute (JGI-PGF)"/>
            <person name="Walter F."/>
            <person name="Albersmeier A."/>
            <person name="Kalinowski J."/>
            <person name="Ruckert C."/>
        </authorList>
    </citation>
    <scope>NUCLEOTIDE SEQUENCE</scope>
    <source>
        <strain evidence="2">KCTC 32182</strain>
    </source>
</reference>
<keyword evidence="3" id="KW-1185">Reference proteome</keyword>
<evidence type="ECO:0000259" key="1">
    <source>
        <dbReference type="Pfam" id="PF19266"/>
    </source>
</evidence>
<dbReference type="CDD" id="cd00118">
    <property type="entry name" value="LysM"/>
    <property type="match status" value="1"/>
</dbReference>
<dbReference type="Proteomes" id="UP000645257">
    <property type="component" value="Unassembled WGS sequence"/>
</dbReference>
<dbReference type="EMBL" id="BMYX01000007">
    <property type="protein sequence ID" value="GGY13829.1"/>
    <property type="molecule type" value="Genomic_DNA"/>
</dbReference>
<accession>A0A918U9R3</accession>
<dbReference type="InterPro" id="IPR045361">
    <property type="entry name" value="CIS_tube_prot_N"/>
</dbReference>
<evidence type="ECO:0000313" key="2">
    <source>
        <dbReference type="EMBL" id="GGY13829.1"/>
    </source>
</evidence>
<sequence>MLSVSAQRTPLKITACEDNNGQIRSLGRSVSLLINPAQLVHERRTCFSSAKPMGDVASGRQFSHMPPGKLSFTVVLDGTGAVPKPALSLLPDDVDGQIQALGDIIYDYKGVSHQPCIVEILWGRMLFTGRLTSFNVTYTLFKPGGAPLRATAALAFDSYTSRKKSQLKAARSSPDLSHHVEVQSGDTLPLLCERIYGDSRYYADVARFNGLRNFRELPPGTRLHFPPLE</sequence>
<dbReference type="AlphaFoldDB" id="A0A918U9R3"/>
<protein>
    <recommendedName>
        <fullName evidence="1">Contractile injection system tube protein N-terminal domain-containing protein</fullName>
    </recommendedName>
</protein>
<reference evidence="2" key="2">
    <citation type="submission" date="2020-09" db="EMBL/GenBank/DDBJ databases">
        <authorList>
            <person name="Sun Q."/>
            <person name="Kim S."/>
        </authorList>
    </citation>
    <scope>NUCLEOTIDE SEQUENCE</scope>
    <source>
        <strain evidence="2">KCTC 32182</strain>
    </source>
</reference>
<dbReference type="InterPro" id="IPR018392">
    <property type="entry name" value="LysM"/>
</dbReference>
<dbReference type="Pfam" id="PF19266">
    <property type="entry name" value="CIS_tube"/>
    <property type="match status" value="1"/>
</dbReference>
<comment type="caution">
    <text evidence="2">The sequence shown here is derived from an EMBL/GenBank/DDBJ whole genome shotgun (WGS) entry which is preliminary data.</text>
</comment>
<gene>
    <name evidence="2" type="ORF">GCM10011289_16480</name>
</gene>
<feature type="domain" description="Contractile injection system tube protein N-terminal" evidence="1">
    <location>
        <begin position="11"/>
        <end position="165"/>
    </location>
</feature>
<evidence type="ECO:0000313" key="3">
    <source>
        <dbReference type="Proteomes" id="UP000645257"/>
    </source>
</evidence>